<proteinExistence type="predicted"/>
<reference evidence="1" key="3">
    <citation type="submission" date="2025-05" db="UniProtKB">
        <authorList>
            <consortium name="Ensembl"/>
        </authorList>
    </citation>
    <scope>IDENTIFICATION</scope>
</reference>
<gene>
    <name evidence="1 3" type="primary">C21H21orf58</name>
</gene>
<dbReference type="Ensembl" id="ENSPTRT00000089315.1">
    <property type="protein sequence ID" value="ENSPTRP00000066937.1"/>
    <property type="gene ID" value="ENSPTRG00000014022.6"/>
</dbReference>
<sequence length="108" mass="11591">MSVCLLVGLTNSSTWSLMPNQVQTTLLFCVTLCEASCILDSLPGAPSPKAGLQEVRPALQATPVLGLLLSSSFLRVTEPGREVGCGLPCPYSRLMQLPPCWTQQQQSK</sequence>
<evidence type="ECO:0000313" key="1">
    <source>
        <dbReference type="Ensembl" id="ENSPTRP00000066937.1"/>
    </source>
</evidence>
<organism evidence="1 2">
    <name type="scientific">Pan troglodytes</name>
    <name type="common">Chimpanzee</name>
    <dbReference type="NCBI Taxonomy" id="9598"/>
    <lineage>
        <taxon>Eukaryota</taxon>
        <taxon>Metazoa</taxon>
        <taxon>Chordata</taxon>
        <taxon>Craniata</taxon>
        <taxon>Vertebrata</taxon>
        <taxon>Euteleostomi</taxon>
        <taxon>Mammalia</taxon>
        <taxon>Eutheria</taxon>
        <taxon>Euarchontoglires</taxon>
        <taxon>Primates</taxon>
        <taxon>Haplorrhini</taxon>
        <taxon>Catarrhini</taxon>
        <taxon>Hominidae</taxon>
        <taxon>Pan</taxon>
    </lineage>
</organism>
<reference evidence="1 2" key="1">
    <citation type="journal article" date="2005" name="Nature">
        <title>Initial sequence of the chimpanzee genome and comparison with the human genome.</title>
        <authorList>
            <consortium name="Chimpanzee sequencing and analysis consortium"/>
        </authorList>
    </citation>
    <scope>NUCLEOTIDE SEQUENCE [LARGE SCALE GENOMIC DNA]</scope>
</reference>
<name>A0A2I3RQF3_PANTR</name>
<evidence type="ECO:0000313" key="3">
    <source>
        <dbReference type="VGNC" id="VGNC:3735"/>
    </source>
</evidence>
<dbReference type="GeneTree" id="ENSGT00390000011514"/>
<accession>A0A2I3RQF3</accession>
<dbReference type="Proteomes" id="UP000002277">
    <property type="component" value="Chromosome 21"/>
</dbReference>
<dbReference type="Ensembl" id="ENSPTRT00000094234.1">
    <property type="protein sequence ID" value="ENSPTRP00000085518.1"/>
    <property type="gene ID" value="ENSPTRG00000048662.1"/>
</dbReference>
<dbReference type="Bgee" id="ENSPTRG00000014022">
    <property type="expression patterns" value="Expressed in bone marrow and 16 other cell types or tissues"/>
</dbReference>
<keyword evidence="2" id="KW-1185">Reference proteome</keyword>
<dbReference type="AlphaFoldDB" id="A0A2I3RQF3"/>
<evidence type="ECO:0000313" key="2">
    <source>
        <dbReference type="Proteomes" id="UP000002277"/>
    </source>
</evidence>
<dbReference type="EMBL" id="BS000243">
    <property type="status" value="NOT_ANNOTATED_CDS"/>
    <property type="molecule type" value="Genomic_DNA"/>
</dbReference>
<dbReference type="VGNC" id="VGNC:3735">
    <property type="gene designation" value="C21H21orf58"/>
</dbReference>
<protein>
    <submittedName>
        <fullName evidence="1">Chromosome 21 C21orf58 homolog</fullName>
    </submittedName>
</protein>
<reference evidence="1 2" key="2">
    <citation type="journal article" date="2005" name="Nature">
        <title>Conservation of Y-linked genes during human evolution revealed by comparative sequencing in chimpanzee.</title>
        <authorList>
            <person name="Hughes J.F."/>
            <person name="Skaletsky H."/>
            <person name="Pyntikova T."/>
            <person name="Minx P.J."/>
            <person name="Graves T."/>
            <person name="Rozen S."/>
            <person name="Wilson R.K."/>
            <person name="Page D.C."/>
        </authorList>
    </citation>
    <scope>NUCLEOTIDE SEQUENCE [LARGE SCALE GENOMIC DNA]</scope>
</reference>